<reference evidence="2" key="1">
    <citation type="journal article" date="2024" name="Proc. Natl. Acad. Sci. U.S.A.">
        <title>Extraordinary preservation of gene collinearity over three hundred million years revealed in homosporous lycophytes.</title>
        <authorList>
            <person name="Li C."/>
            <person name="Wickell D."/>
            <person name="Kuo L.Y."/>
            <person name="Chen X."/>
            <person name="Nie B."/>
            <person name="Liao X."/>
            <person name="Peng D."/>
            <person name="Ji J."/>
            <person name="Jenkins J."/>
            <person name="Williams M."/>
            <person name="Shu S."/>
            <person name="Plott C."/>
            <person name="Barry K."/>
            <person name="Rajasekar S."/>
            <person name="Grimwood J."/>
            <person name="Han X."/>
            <person name="Sun S."/>
            <person name="Hou Z."/>
            <person name="He W."/>
            <person name="Dai G."/>
            <person name="Sun C."/>
            <person name="Schmutz J."/>
            <person name="Leebens-Mack J.H."/>
            <person name="Li F.W."/>
            <person name="Wang L."/>
        </authorList>
    </citation>
    <scope>NUCLEOTIDE SEQUENCE [LARGE SCALE GENOMIC DNA]</scope>
    <source>
        <strain evidence="2">cv. PW_Plant_1</strain>
    </source>
</reference>
<keyword evidence="2" id="KW-1185">Reference proteome</keyword>
<evidence type="ECO:0000313" key="2">
    <source>
        <dbReference type="Proteomes" id="UP001162992"/>
    </source>
</evidence>
<gene>
    <name evidence="1" type="ORF">O6H91_13G008400</name>
</gene>
<evidence type="ECO:0000313" key="1">
    <source>
        <dbReference type="EMBL" id="KAJ7532541.1"/>
    </source>
</evidence>
<sequence>MAPWRVDSADAGPAAAERALSFISKSLLDVQRSADQDIKLIKARAKSFRDLASTLDKEWDSFKFPSLTLGNGESYSGFLGKFKDSSKQETSALIISPLTAISAQVEDLNFVKKLKPKISQFRRSYSDPDFWKRREDVSSSNRSPARMNLSVLQNALAPLAEESGMDFFLGKSQRGGGRRVVRNSSEKRMVIKDLRDSKGKKGKRKVRLPADEWEPLRRVKESLKDLETSAAASKTPSEFFQNVKKTDFFENMKKNLKRSFPPLESQEQFGNDVAPLDVPELLENLVRQSEPFLDQLGVSKEVSVKVCEMLRSCKRKGQTSLSDASCKTRLTSSKPLGKIMDELDLRVASVFQSTGYHYKGGLWGEHEMSVDSGDGRRNIAIVTTASLPWMTGTAVNPLFRAVYLAKNGKQKVTLLIPWLCKKDQEQVYPNRITFNTPNEQELYVRSWLEERVGFKPEFTIAFYPGRFSTEKRSILASGDISQFVPDKEADIAVLEEPEHLTWYYHGKRWTDKFKDVIGVVHTNYLEYVKREKNGAVQAFLLEHVNNWMVKIYCNKVIRLSAATQNLPKSIVCNVHGVSPKFIEIGRRITAETGSGKKSFSKGAYFLGKMIWGKGYRELVDLLSQHKNELEGLLDMDVFGSGEDSAEVQATAEKLGLAISFHQGRDHADDSLQSYKVFINPSVSDVVCTTTAEALAMGKIVVCANHPSNEFFRSFPNCLTYSSSEEFVEKVKQAMTSEPVPLSQEHEYLLSWEAATDRFLQNTDLDKPFLKTKPLMSDDQAERKTMTLSRSLPNLSEIVDKGLAFSHYFASGIEPARLISGALPGTMHFDEKQSKDLGLPHPSVQRPVYGW</sequence>
<comment type="caution">
    <text evidence="1">The sequence shown here is derived from an EMBL/GenBank/DDBJ whole genome shotgun (WGS) entry which is preliminary data.</text>
</comment>
<proteinExistence type="predicted"/>
<accession>A0ACC2BRZ8</accession>
<organism evidence="1 2">
    <name type="scientific">Diphasiastrum complanatum</name>
    <name type="common">Issler's clubmoss</name>
    <name type="synonym">Lycopodium complanatum</name>
    <dbReference type="NCBI Taxonomy" id="34168"/>
    <lineage>
        <taxon>Eukaryota</taxon>
        <taxon>Viridiplantae</taxon>
        <taxon>Streptophyta</taxon>
        <taxon>Embryophyta</taxon>
        <taxon>Tracheophyta</taxon>
        <taxon>Lycopodiopsida</taxon>
        <taxon>Lycopodiales</taxon>
        <taxon>Lycopodiaceae</taxon>
        <taxon>Lycopodioideae</taxon>
        <taxon>Diphasiastrum</taxon>
    </lineage>
</organism>
<dbReference type="Proteomes" id="UP001162992">
    <property type="component" value="Chromosome 13"/>
</dbReference>
<protein>
    <submittedName>
        <fullName evidence="1">Uncharacterized protein</fullName>
    </submittedName>
</protein>
<dbReference type="EMBL" id="CM055104">
    <property type="protein sequence ID" value="KAJ7532541.1"/>
    <property type="molecule type" value="Genomic_DNA"/>
</dbReference>
<name>A0ACC2BRZ8_DIPCM</name>